<accession>A0A143DEB1</accession>
<evidence type="ECO:0008006" key="6">
    <source>
        <dbReference type="Google" id="ProtNLM"/>
    </source>
</evidence>
<dbReference type="GO" id="GO:0051082">
    <property type="term" value="F:unfolded protein binding"/>
    <property type="evidence" value="ECO:0007669"/>
    <property type="project" value="InterPro"/>
</dbReference>
<dbReference type="PANTHER" id="PTHR35089:SF1">
    <property type="entry name" value="CHAPERONE PROTEIN SKP"/>
    <property type="match status" value="1"/>
</dbReference>
<feature type="chain" id="PRO_5044368608" description="Outer membrane chaperone Skp" evidence="3">
    <location>
        <begin position="26"/>
        <end position="199"/>
    </location>
</feature>
<organism evidence="4 5">
    <name type="scientific">Haematospirillum jordaniae</name>
    <dbReference type="NCBI Taxonomy" id="1549855"/>
    <lineage>
        <taxon>Bacteria</taxon>
        <taxon>Pseudomonadati</taxon>
        <taxon>Pseudomonadota</taxon>
        <taxon>Alphaproteobacteria</taxon>
        <taxon>Rhodospirillales</taxon>
        <taxon>Novispirillaceae</taxon>
        <taxon>Haematospirillum</taxon>
    </lineage>
</organism>
<dbReference type="SUPFAM" id="SSF111384">
    <property type="entry name" value="OmpH-like"/>
    <property type="match status" value="1"/>
</dbReference>
<evidence type="ECO:0000313" key="5">
    <source>
        <dbReference type="Proteomes" id="UP000076066"/>
    </source>
</evidence>
<dbReference type="GO" id="GO:0005829">
    <property type="term" value="C:cytosol"/>
    <property type="evidence" value="ECO:0007669"/>
    <property type="project" value="TreeGrafter"/>
</dbReference>
<protein>
    <recommendedName>
        <fullName evidence="6">Outer membrane chaperone Skp</fullName>
    </recommendedName>
</protein>
<dbReference type="Proteomes" id="UP000076066">
    <property type="component" value="Chromosome"/>
</dbReference>
<dbReference type="InterPro" id="IPR005632">
    <property type="entry name" value="Chaperone_Skp"/>
</dbReference>
<evidence type="ECO:0000256" key="3">
    <source>
        <dbReference type="SAM" id="SignalP"/>
    </source>
</evidence>
<keyword evidence="5" id="KW-1185">Reference proteome</keyword>
<dbReference type="InterPro" id="IPR024930">
    <property type="entry name" value="Skp_dom_sf"/>
</dbReference>
<reference evidence="4 5" key="1">
    <citation type="submission" date="2016-02" db="EMBL/GenBank/DDBJ databases">
        <title>Complete Genome of H5569, the type strain of the newly described species Haematospirillium jordaniae.</title>
        <authorList>
            <person name="Nicholson A.C."/>
            <person name="Humrighouse B.W."/>
            <person name="Loparov V."/>
            <person name="McQuiston J.R."/>
        </authorList>
    </citation>
    <scope>NUCLEOTIDE SEQUENCE [LARGE SCALE GENOMIC DNA]</scope>
    <source>
        <strain evidence="4 5">H5569</strain>
    </source>
</reference>
<sequence>MYLRYVARVCISCLVLLLQISLAHAGREEYAFGVLDQQKIMAESSAARMVFADRDRYQEVYQGETAKQEKKLRAEDESLLKLRATLSQEELARRQQAFQGRVTRFQKQIQAKRAALEHSFAKAMAEVQSALIKIVHGVAQEKGMSVIFYRSQVFLFDPRVDITDEVLERLNRDLPHLSMLDPSLLADPDETGGVLEGER</sequence>
<dbReference type="STRING" id="1549855.AY555_07795"/>
<feature type="signal peptide" evidence="3">
    <location>
        <begin position="1"/>
        <end position="25"/>
    </location>
</feature>
<name>A0A143DEB1_9PROT</name>
<evidence type="ECO:0000256" key="2">
    <source>
        <dbReference type="ARBA" id="ARBA00022729"/>
    </source>
</evidence>
<dbReference type="RefSeq" id="WP_066135359.1">
    <property type="nucleotide sequence ID" value="NZ_CP014525.1"/>
</dbReference>
<dbReference type="OrthoDB" id="8478823at2"/>
<evidence type="ECO:0000313" key="4">
    <source>
        <dbReference type="EMBL" id="AMW35091.1"/>
    </source>
</evidence>
<evidence type="ECO:0000256" key="1">
    <source>
        <dbReference type="ARBA" id="ARBA00009091"/>
    </source>
</evidence>
<dbReference type="GO" id="GO:0050821">
    <property type="term" value="P:protein stabilization"/>
    <property type="evidence" value="ECO:0007669"/>
    <property type="project" value="TreeGrafter"/>
</dbReference>
<keyword evidence="2 3" id="KW-0732">Signal</keyword>
<gene>
    <name evidence="4" type="ORF">AY555_07795</name>
</gene>
<comment type="similarity">
    <text evidence="1">Belongs to the Skp family.</text>
</comment>
<proteinExistence type="inferred from homology"/>
<dbReference type="PANTHER" id="PTHR35089">
    <property type="entry name" value="CHAPERONE PROTEIN SKP"/>
    <property type="match status" value="1"/>
</dbReference>
<dbReference type="SMART" id="SM00935">
    <property type="entry name" value="OmpH"/>
    <property type="match status" value="1"/>
</dbReference>
<dbReference type="Pfam" id="PF03938">
    <property type="entry name" value="OmpH"/>
    <property type="match status" value="1"/>
</dbReference>
<dbReference type="KEGG" id="hjo:AY555_07795"/>
<dbReference type="Gene3D" id="3.30.910.20">
    <property type="entry name" value="Skp domain"/>
    <property type="match status" value="1"/>
</dbReference>
<dbReference type="AlphaFoldDB" id="A0A143DEB1"/>
<dbReference type="EMBL" id="CP014525">
    <property type="protein sequence ID" value="AMW35091.1"/>
    <property type="molecule type" value="Genomic_DNA"/>
</dbReference>
<dbReference type="GeneID" id="53317058"/>